<proteinExistence type="predicted"/>
<dbReference type="AlphaFoldDB" id="W5Y1I9"/>
<evidence type="ECO:0008006" key="3">
    <source>
        <dbReference type="Google" id="ProtNLM"/>
    </source>
</evidence>
<dbReference type="Proteomes" id="UP000019222">
    <property type="component" value="Chromosome"/>
</dbReference>
<dbReference type="HOGENOM" id="CLU_053604_0_0_11"/>
<dbReference type="eggNOG" id="ENOG502Z7SZ">
    <property type="taxonomic scope" value="Bacteria"/>
</dbReference>
<name>W5Y1I9_9CORY</name>
<reference evidence="1 2" key="1">
    <citation type="submission" date="2013-02" db="EMBL/GenBank/DDBJ databases">
        <title>The complete genome sequence of Corynebacterium vitaeruminis DSM 20294.</title>
        <authorList>
            <person name="Ruckert C."/>
            <person name="Albersmeier A."/>
            <person name="Kalinowski J."/>
        </authorList>
    </citation>
    <scope>NUCLEOTIDE SEQUENCE [LARGE SCALE GENOMIC DNA]</scope>
    <source>
        <strain evidence="2">ATCC 10234</strain>
    </source>
</reference>
<dbReference type="EMBL" id="CP004353">
    <property type="protein sequence ID" value="AHI22755.1"/>
    <property type="molecule type" value="Genomic_DNA"/>
</dbReference>
<dbReference type="STRING" id="1224164.B843_06850"/>
<gene>
    <name evidence="1" type="ORF">B843_06850</name>
</gene>
<dbReference type="PATRIC" id="fig|1224164.3.peg.1371"/>
<organism evidence="1 2">
    <name type="scientific">Corynebacterium vitaeruminis DSM 20294</name>
    <dbReference type="NCBI Taxonomy" id="1224164"/>
    <lineage>
        <taxon>Bacteria</taxon>
        <taxon>Bacillati</taxon>
        <taxon>Actinomycetota</taxon>
        <taxon>Actinomycetes</taxon>
        <taxon>Mycobacteriales</taxon>
        <taxon>Corynebacteriaceae</taxon>
        <taxon>Corynebacterium</taxon>
    </lineage>
</organism>
<keyword evidence="2" id="KW-1185">Reference proteome</keyword>
<evidence type="ECO:0000313" key="1">
    <source>
        <dbReference type="EMBL" id="AHI22755.1"/>
    </source>
</evidence>
<sequence length="293" mass="33677">MARTRPDVLTVLSEAEWREQMRAHDKRAEGFTRKHMARRRAGTKHPVYDFLFEYYPVRVSHLHRWHPGVGVALEGKPPHSEWKGYTHRAEGVTVDVAGLRQVRGSSWAFILDLLSRTMTNPAHFDCFGLHEWAMVYRTNHPRHDLPLRLGAEGTNQVVEDNSIRCTHFDAFRFFTPSARPLNLRVLTRESQPAYEQRGCLHATMDLYKWAAKLGPIVPGELWLDTFELARDARILDMEASPYDCRGYGFGVVPIETPEGKAEYVARQRELANRGEVLRHRLVAALNQALGRLD</sequence>
<dbReference type="RefSeq" id="WP_025252779.1">
    <property type="nucleotide sequence ID" value="NZ_CP004353.1"/>
</dbReference>
<dbReference type="KEGG" id="cvt:B843_06850"/>
<protein>
    <recommendedName>
        <fullName evidence="3">3-methyladenine DNA glycosylase</fullName>
    </recommendedName>
</protein>
<accession>W5Y1I9</accession>
<evidence type="ECO:0000313" key="2">
    <source>
        <dbReference type="Proteomes" id="UP000019222"/>
    </source>
</evidence>